<evidence type="ECO:0000256" key="3">
    <source>
        <dbReference type="ARBA" id="ARBA00022679"/>
    </source>
</evidence>
<dbReference type="InterPro" id="IPR050254">
    <property type="entry name" value="RNA_pol_beta''_euk"/>
</dbReference>
<dbReference type="STRING" id="3821.A0A151R6M5"/>
<dbReference type="InterPro" id="IPR038120">
    <property type="entry name" value="Rpb1_funnel_sf"/>
</dbReference>
<accession>A0A151R6M5</accession>
<keyword evidence="3" id="KW-0808">Transferase</keyword>
<dbReference type="AlphaFoldDB" id="A0A151R6M5"/>
<proteinExistence type="predicted"/>
<evidence type="ECO:0000256" key="5">
    <source>
        <dbReference type="ARBA" id="ARBA00023163"/>
    </source>
</evidence>
<organism evidence="6 7">
    <name type="scientific">Cajanus cajan</name>
    <name type="common">Pigeon pea</name>
    <name type="synonym">Cajanus indicus</name>
    <dbReference type="NCBI Taxonomy" id="3821"/>
    <lineage>
        <taxon>Eukaryota</taxon>
        <taxon>Viridiplantae</taxon>
        <taxon>Streptophyta</taxon>
        <taxon>Embryophyta</taxon>
        <taxon>Tracheophyta</taxon>
        <taxon>Spermatophyta</taxon>
        <taxon>Magnoliopsida</taxon>
        <taxon>eudicotyledons</taxon>
        <taxon>Gunneridae</taxon>
        <taxon>Pentapetalae</taxon>
        <taxon>rosids</taxon>
        <taxon>fabids</taxon>
        <taxon>Fabales</taxon>
        <taxon>Fabaceae</taxon>
        <taxon>Papilionoideae</taxon>
        <taxon>50 kb inversion clade</taxon>
        <taxon>NPAAA clade</taxon>
        <taxon>indigoferoid/millettioid clade</taxon>
        <taxon>Phaseoleae</taxon>
        <taxon>Cajanus</taxon>
    </lineage>
</organism>
<dbReference type="GO" id="GO:0003899">
    <property type="term" value="F:DNA-directed RNA polymerase activity"/>
    <property type="evidence" value="ECO:0007669"/>
    <property type="project" value="UniProtKB-EC"/>
</dbReference>
<keyword evidence="5" id="KW-0804">Transcription</keyword>
<protein>
    <recommendedName>
        <fullName evidence="1">DNA-directed RNA polymerase</fullName>
        <ecNumber evidence="1">2.7.7.6</ecNumber>
    </recommendedName>
</protein>
<dbReference type="PANTHER" id="PTHR34995:SF1">
    <property type="entry name" value="DNA-DIRECTED RNA POLYMERASE SUBUNIT BETA"/>
    <property type="match status" value="1"/>
</dbReference>
<reference evidence="6" key="1">
    <citation type="journal article" date="2012" name="Nat. Biotechnol.">
        <title>Draft genome sequence of pigeonpea (Cajanus cajan), an orphan legume crop of resource-poor farmers.</title>
        <authorList>
            <person name="Varshney R.K."/>
            <person name="Chen W."/>
            <person name="Li Y."/>
            <person name="Bharti A.K."/>
            <person name="Saxena R.K."/>
            <person name="Schlueter J.A."/>
            <person name="Donoghue M.T."/>
            <person name="Azam S."/>
            <person name="Fan G."/>
            <person name="Whaley A.M."/>
            <person name="Farmer A.D."/>
            <person name="Sheridan J."/>
            <person name="Iwata A."/>
            <person name="Tuteja R."/>
            <person name="Penmetsa R.V."/>
            <person name="Wu W."/>
            <person name="Upadhyaya H.D."/>
            <person name="Yang S.P."/>
            <person name="Shah T."/>
            <person name="Saxena K.B."/>
            <person name="Michael T."/>
            <person name="McCombie W.R."/>
            <person name="Yang B."/>
            <person name="Zhang G."/>
            <person name="Yang H."/>
            <person name="Wang J."/>
            <person name="Spillane C."/>
            <person name="Cook D.R."/>
            <person name="May G.D."/>
            <person name="Xu X."/>
            <person name="Jackson S.A."/>
        </authorList>
    </citation>
    <scope>NUCLEOTIDE SEQUENCE [LARGE SCALE GENOMIC DNA]</scope>
</reference>
<evidence type="ECO:0000313" key="7">
    <source>
        <dbReference type="Proteomes" id="UP000075243"/>
    </source>
</evidence>
<dbReference type="GO" id="GO:0000428">
    <property type="term" value="C:DNA-directed RNA polymerase complex"/>
    <property type="evidence" value="ECO:0007669"/>
    <property type="project" value="UniProtKB-KW"/>
</dbReference>
<sequence length="293" mass="34385">MEVLMAEQVNLVFHSKVIGGTAIKRLISRLIDHFGIDDLLTIRWDSVKLRLHPFSLGIDDFLTILSKGWLVQDVEFHIMSFSGVRGNASQVHQLLRKRGLMLDPQGQMIDLWFILHVHNGKIKFNENLVHPTRTRHRHPAFLCYIDLYVTIESGNITHNVPCIIDQMSIHFLSTGERDIYNLLVSNDQVRHKLFCFKPFDKNERRIPDYSIFNQIVWIDHCNFTHTVVLYDTTYLLAKRQRNKVIILFPFQSIQKRDKELMRNSILAYFDDPQYRTKSSGITKYRTIGINSIF</sequence>
<dbReference type="EMBL" id="KQ484014">
    <property type="protein sequence ID" value="KYP38294.1"/>
    <property type="molecule type" value="Genomic_DNA"/>
</dbReference>
<keyword evidence="2 6" id="KW-0240">DNA-directed RNA polymerase</keyword>
<keyword evidence="4" id="KW-0548">Nucleotidyltransferase</keyword>
<evidence type="ECO:0000256" key="4">
    <source>
        <dbReference type="ARBA" id="ARBA00022695"/>
    </source>
</evidence>
<name>A0A151R6M5_CAJCA</name>
<evidence type="ECO:0000256" key="2">
    <source>
        <dbReference type="ARBA" id="ARBA00022478"/>
    </source>
</evidence>
<evidence type="ECO:0000313" key="6">
    <source>
        <dbReference type="EMBL" id="KYP38294.1"/>
    </source>
</evidence>
<dbReference type="PANTHER" id="PTHR34995">
    <property type="entry name" value="DNA-DIRECTED RNA POLYMERASE SUBUNIT BETA"/>
    <property type="match status" value="1"/>
</dbReference>
<dbReference type="Proteomes" id="UP000075243">
    <property type="component" value="Unassembled WGS sequence"/>
</dbReference>
<dbReference type="Gene3D" id="1.10.132.30">
    <property type="match status" value="1"/>
</dbReference>
<dbReference type="EC" id="2.7.7.6" evidence="1"/>
<dbReference type="SUPFAM" id="SSF64484">
    <property type="entry name" value="beta and beta-prime subunits of DNA dependent RNA-polymerase"/>
    <property type="match status" value="1"/>
</dbReference>
<evidence type="ECO:0000256" key="1">
    <source>
        <dbReference type="ARBA" id="ARBA00012418"/>
    </source>
</evidence>
<dbReference type="Gramene" id="C.cajan_34039.t">
    <property type="protein sequence ID" value="C.cajan_34039.t"/>
    <property type="gene ID" value="C.cajan_34039"/>
</dbReference>
<keyword evidence="7" id="KW-1185">Reference proteome</keyword>
<gene>
    <name evidence="6" type="ORF">KK1_040456</name>
</gene>